<dbReference type="EMBL" id="CP000554">
    <property type="protein sequence ID" value="ABM78391.1"/>
    <property type="molecule type" value="Genomic_DNA"/>
</dbReference>
<proteinExistence type="predicted"/>
<dbReference type="Proteomes" id="UP000002274">
    <property type="component" value="Chromosome"/>
</dbReference>
<evidence type="ECO:0000313" key="1">
    <source>
        <dbReference type="EMBL" id="ABM78391.1"/>
    </source>
</evidence>
<sequence length="41" mass="4853">MLVSSTGFAKGTAKWQLLIKQCHQEGEWNLYDERFWLALPR</sequence>
<accession>A2CA81</accession>
<dbReference type="KEGG" id="pmf:P9303_16471"/>
<dbReference type="HOGENOM" id="CLU_3275051_0_0_3"/>
<name>A2CA81_PROM3</name>
<organism evidence="1 2">
    <name type="scientific">Prochlorococcus marinus (strain MIT 9303)</name>
    <dbReference type="NCBI Taxonomy" id="59922"/>
    <lineage>
        <taxon>Bacteria</taxon>
        <taxon>Bacillati</taxon>
        <taxon>Cyanobacteriota</taxon>
        <taxon>Cyanophyceae</taxon>
        <taxon>Synechococcales</taxon>
        <taxon>Prochlorococcaceae</taxon>
        <taxon>Prochlorococcus</taxon>
    </lineage>
</organism>
<reference evidence="1 2" key="1">
    <citation type="journal article" date="2007" name="PLoS Genet.">
        <title>Patterns and implications of gene gain and loss in the evolution of Prochlorococcus.</title>
        <authorList>
            <person name="Kettler G.C."/>
            <person name="Martiny A.C."/>
            <person name="Huang K."/>
            <person name="Zucker J."/>
            <person name="Coleman M.L."/>
            <person name="Rodrigue S."/>
            <person name="Chen F."/>
            <person name="Lapidus A."/>
            <person name="Ferriera S."/>
            <person name="Johnson J."/>
            <person name="Steglich C."/>
            <person name="Church G.M."/>
            <person name="Richardson P."/>
            <person name="Chisholm S.W."/>
        </authorList>
    </citation>
    <scope>NUCLEOTIDE SEQUENCE [LARGE SCALE GENOMIC DNA]</scope>
    <source>
        <strain evidence="1 2">MIT 9303</strain>
    </source>
</reference>
<protein>
    <submittedName>
        <fullName evidence="1">Uncharacterized protein</fullName>
    </submittedName>
</protein>
<dbReference type="AlphaFoldDB" id="A2CA81"/>
<evidence type="ECO:0000313" key="2">
    <source>
        <dbReference type="Proteomes" id="UP000002274"/>
    </source>
</evidence>
<gene>
    <name evidence="1" type="ordered locus">P9303_16471</name>
</gene>